<dbReference type="PANTHER" id="PTHR30373:SF8">
    <property type="entry name" value="BLL7265 PROTEIN"/>
    <property type="match status" value="1"/>
</dbReference>
<gene>
    <name evidence="2" type="ORF">NCTC13335_01409</name>
</gene>
<dbReference type="AlphaFoldDB" id="A0A377IZW8"/>
<organism evidence="2 3">
    <name type="scientific">Haemophilus pittmaniae</name>
    <dbReference type="NCBI Taxonomy" id="249188"/>
    <lineage>
        <taxon>Bacteria</taxon>
        <taxon>Pseudomonadati</taxon>
        <taxon>Pseudomonadota</taxon>
        <taxon>Gammaproteobacteria</taxon>
        <taxon>Pasteurellales</taxon>
        <taxon>Pasteurellaceae</taxon>
        <taxon>Haemophilus</taxon>
    </lineage>
</organism>
<dbReference type="Proteomes" id="UP000255264">
    <property type="component" value="Unassembled WGS sequence"/>
</dbReference>
<dbReference type="RefSeq" id="WP_115003234.1">
    <property type="nucleotide sequence ID" value="NZ_JAHAHE010000013.1"/>
</dbReference>
<dbReference type="Gene3D" id="3.10.310.50">
    <property type="match status" value="1"/>
</dbReference>
<dbReference type="Pfam" id="PF04536">
    <property type="entry name" value="TPM_phosphatase"/>
    <property type="match status" value="1"/>
</dbReference>
<dbReference type="InterPro" id="IPR007621">
    <property type="entry name" value="TPM_dom"/>
</dbReference>
<evidence type="ECO:0000259" key="1">
    <source>
        <dbReference type="Pfam" id="PF04536"/>
    </source>
</evidence>
<proteinExistence type="predicted"/>
<dbReference type="PANTHER" id="PTHR30373">
    <property type="entry name" value="UPF0603 PROTEIN YGCG"/>
    <property type="match status" value="1"/>
</dbReference>
<sequence length="149" mass="17007">MGFFSRIPVDKKQIEAAISRLESHTSAELRVYIERKYPKASRDLSVMERALQIFDELNMANTAEKNGVLIYLNYKQHLCAIIGDQGIDQHLDAAYWQTQCDLMTADFKQRQYTAGIVAAIARITDVLAKHFPIQANDQNELPNEVIVHE</sequence>
<feature type="domain" description="TPM" evidence="1">
    <location>
        <begin position="10"/>
        <end position="125"/>
    </location>
</feature>
<name>A0A377IZW8_9PAST</name>
<evidence type="ECO:0000313" key="3">
    <source>
        <dbReference type="Proteomes" id="UP000255264"/>
    </source>
</evidence>
<keyword evidence="3" id="KW-1185">Reference proteome</keyword>
<reference evidence="2 3" key="1">
    <citation type="submission" date="2018-06" db="EMBL/GenBank/DDBJ databases">
        <authorList>
            <consortium name="Pathogen Informatics"/>
            <person name="Doyle S."/>
        </authorList>
    </citation>
    <scope>NUCLEOTIDE SEQUENCE [LARGE SCALE GENOMIC DNA]</scope>
    <source>
        <strain evidence="2 3">NCTC13335</strain>
    </source>
</reference>
<evidence type="ECO:0000313" key="2">
    <source>
        <dbReference type="EMBL" id="STO93528.1"/>
    </source>
</evidence>
<dbReference type="EMBL" id="UGHS01000004">
    <property type="protein sequence ID" value="STO93528.1"/>
    <property type="molecule type" value="Genomic_DNA"/>
</dbReference>
<accession>A0A377IZW8</accession>
<protein>
    <submittedName>
        <fullName evidence="2">Domain of uncharacterized function (DUF477)</fullName>
    </submittedName>
</protein>
<dbReference type="OrthoDB" id="5683663at2"/>